<dbReference type="EMBL" id="AP025732">
    <property type="protein sequence ID" value="BDI14458.1"/>
    <property type="molecule type" value="Genomic_DNA"/>
</dbReference>
<sequence length="63" mass="7531">MGNKIFSFKDLKLESENSLIILTSERFKSRIRDKHNIILLFVYRVDSSIDHKSEQKVRDIKFC</sequence>
<name>A0ABM7YV14_NOSCO</name>
<organism evidence="1 2">
    <name type="scientific">Nostoc cf. commune SO-36</name>
    <dbReference type="NCBI Taxonomy" id="449208"/>
    <lineage>
        <taxon>Bacteria</taxon>
        <taxon>Bacillati</taxon>
        <taxon>Cyanobacteriota</taxon>
        <taxon>Cyanophyceae</taxon>
        <taxon>Nostocales</taxon>
        <taxon>Nostocaceae</taxon>
        <taxon>Nostoc</taxon>
    </lineage>
</organism>
<evidence type="ECO:0000313" key="2">
    <source>
        <dbReference type="Proteomes" id="UP001055453"/>
    </source>
</evidence>
<protein>
    <submittedName>
        <fullName evidence="1">Uncharacterized protein</fullName>
    </submittedName>
</protein>
<gene>
    <name evidence="1" type="ORF">ANSO36C_02600</name>
</gene>
<reference evidence="1" key="1">
    <citation type="submission" date="2022-04" db="EMBL/GenBank/DDBJ databases">
        <title>Complete genome sequence of a cyanobacterium, Nostoc sp. SO-36, isolated in Antarctica.</title>
        <authorList>
            <person name="Kanesaki Y."/>
            <person name="Effendi D."/>
            <person name="Sakamoto T."/>
            <person name="Ohtani S."/>
            <person name="Awai K."/>
        </authorList>
    </citation>
    <scope>NUCLEOTIDE SEQUENCE</scope>
    <source>
        <strain evidence="1">SO-36</strain>
    </source>
</reference>
<proteinExistence type="predicted"/>
<evidence type="ECO:0000313" key="1">
    <source>
        <dbReference type="EMBL" id="BDI14458.1"/>
    </source>
</evidence>
<keyword evidence="2" id="KW-1185">Reference proteome</keyword>
<accession>A0ABM7YV14</accession>
<dbReference type="Proteomes" id="UP001055453">
    <property type="component" value="Chromosome"/>
</dbReference>